<dbReference type="PROSITE" id="PS50071">
    <property type="entry name" value="HOMEOBOX_2"/>
    <property type="match status" value="1"/>
</dbReference>
<dbReference type="GO" id="GO:0003677">
    <property type="term" value="F:DNA binding"/>
    <property type="evidence" value="ECO:0007669"/>
    <property type="project" value="UniProtKB-UniRule"/>
</dbReference>
<keyword evidence="11" id="KW-1185">Reference proteome</keyword>
<evidence type="ECO:0000256" key="7">
    <source>
        <dbReference type="SAM" id="MobiDB-lite"/>
    </source>
</evidence>
<dbReference type="GO" id="GO:0000981">
    <property type="term" value="F:DNA-binding transcription factor activity, RNA polymerase II-specific"/>
    <property type="evidence" value="ECO:0007669"/>
    <property type="project" value="InterPro"/>
</dbReference>
<evidence type="ECO:0000256" key="5">
    <source>
        <dbReference type="ARBA" id="ARBA00023242"/>
    </source>
</evidence>
<sequence>MDERLLGPPPPGGGRGGLGLVGGEPWGPGKPPCGRDPGGGGGGGSREAEGARHRGHSAADNDHHGPEPGRGPDQETRPKLPPNEASALSVLGEIKEKTGLSIRSSQEGRSQWAPSLCAWSTCFWQKVGAGSAAAASGGGVSPDSSIQHSDYRSKLAQIHHLYHSELEKYEPACNEFTTHVMNLLREQSRTRPVVPKELERMVSIIHCKFSAIQMQHQQSTCRLHDPALPGPGCQTETLELQQTGHRGPKEYFYSRLSDPYPSEEAKEELAKKCGITVSQVSNWFGNKRIRYKKSIGNFQEEANIYAAKTAVSVTQGGHSRTSSPTPPSSAGSGCSFSLSGSGDM</sequence>
<dbReference type="InterPro" id="IPR017970">
    <property type="entry name" value="Homeobox_CS"/>
</dbReference>
<evidence type="ECO:0000256" key="2">
    <source>
        <dbReference type="ARBA" id="ARBA00007601"/>
    </source>
</evidence>
<gene>
    <name evidence="10" type="ORF">QTO34_000898</name>
</gene>
<feature type="compositionally biased region" description="Low complexity" evidence="7">
    <location>
        <begin position="316"/>
        <end position="344"/>
    </location>
</feature>
<reference evidence="10" key="1">
    <citation type="submission" date="2023-06" db="EMBL/GenBank/DDBJ databases">
        <title>Reference genome for the Northern bat (Eptesicus nilssonii), a most northern bat species.</title>
        <authorList>
            <person name="Laine V.N."/>
            <person name="Pulliainen A.T."/>
            <person name="Lilley T.M."/>
        </authorList>
    </citation>
    <scope>NUCLEOTIDE SEQUENCE</scope>
    <source>
        <strain evidence="10">BLF_Eptnil</strain>
        <tissue evidence="10">Kidney</tissue>
    </source>
</reference>
<accession>A0AA40ICU3</accession>
<feature type="compositionally biased region" description="Gly residues" evidence="7">
    <location>
        <begin position="36"/>
        <end position="45"/>
    </location>
</feature>
<dbReference type="InterPro" id="IPR050224">
    <property type="entry name" value="TALE_homeobox"/>
</dbReference>
<comment type="caution">
    <text evidence="10">The sequence shown here is derived from an EMBL/GenBank/DDBJ whole genome shotgun (WGS) entry which is preliminary data.</text>
</comment>
<evidence type="ECO:0000256" key="3">
    <source>
        <dbReference type="ARBA" id="ARBA00023125"/>
    </source>
</evidence>
<evidence type="ECO:0000256" key="6">
    <source>
        <dbReference type="PROSITE-ProRule" id="PRU00108"/>
    </source>
</evidence>
<feature type="compositionally biased region" description="Basic and acidic residues" evidence="7">
    <location>
        <begin position="46"/>
        <end position="78"/>
    </location>
</feature>
<dbReference type="EMBL" id="JAULJE010000001">
    <property type="protein sequence ID" value="KAK1347036.1"/>
    <property type="molecule type" value="Genomic_DNA"/>
</dbReference>
<keyword evidence="4 6" id="KW-0371">Homeobox</keyword>
<evidence type="ECO:0000313" key="10">
    <source>
        <dbReference type="EMBL" id="KAK1347036.1"/>
    </source>
</evidence>
<organism evidence="10 11">
    <name type="scientific">Cnephaeus nilssonii</name>
    <name type="common">Northern bat</name>
    <name type="synonym">Eptesicus nilssonii</name>
    <dbReference type="NCBI Taxonomy" id="3371016"/>
    <lineage>
        <taxon>Eukaryota</taxon>
        <taxon>Metazoa</taxon>
        <taxon>Chordata</taxon>
        <taxon>Craniata</taxon>
        <taxon>Vertebrata</taxon>
        <taxon>Euteleostomi</taxon>
        <taxon>Mammalia</taxon>
        <taxon>Eutheria</taxon>
        <taxon>Laurasiatheria</taxon>
        <taxon>Chiroptera</taxon>
        <taxon>Yangochiroptera</taxon>
        <taxon>Vespertilionidae</taxon>
        <taxon>Cnephaeus</taxon>
    </lineage>
</organism>
<dbReference type="CDD" id="cd00086">
    <property type="entry name" value="homeodomain"/>
    <property type="match status" value="1"/>
</dbReference>
<evidence type="ECO:0008006" key="12">
    <source>
        <dbReference type="Google" id="ProtNLM"/>
    </source>
</evidence>
<comment type="similarity">
    <text evidence="2">Belongs to the TALE/PBX homeobox family.</text>
</comment>
<feature type="DNA-binding region" description="Homeobox" evidence="6">
    <location>
        <begin position="251"/>
        <end position="295"/>
    </location>
</feature>
<dbReference type="InterPro" id="IPR005542">
    <property type="entry name" value="PBX_PBC_dom"/>
</dbReference>
<feature type="compositionally biased region" description="Gly residues" evidence="7">
    <location>
        <begin position="13"/>
        <end position="26"/>
    </location>
</feature>
<dbReference type="InterPro" id="IPR008422">
    <property type="entry name" value="KN_HD"/>
</dbReference>
<dbReference type="Pfam" id="PF05920">
    <property type="entry name" value="Homeobox_KN"/>
    <property type="match status" value="1"/>
</dbReference>
<feature type="domain" description="Homeobox" evidence="8">
    <location>
        <begin position="249"/>
        <end position="294"/>
    </location>
</feature>
<dbReference type="Proteomes" id="UP001177744">
    <property type="component" value="Unassembled WGS sequence"/>
</dbReference>
<evidence type="ECO:0000259" key="9">
    <source>
        <dbReference type="PROSITE" id="PS51978"/>
    </source>
</evidence>
<protein>
    <recommendedName>
        <fullName evidence="12">Pre-B-cell leukemia transcription factor 4</fullName>
    </recommendedName>
</protein>
<evidence type="ECO:0000259" key="8">
    <source>
        <dbReference type="PROSITE" id="PS50071"/>
    </source>
</evidence>
<dbReference type="PROSITE" id="PS51978">
    <property type="entry name" value="PBC"/>
    <property type="match status" value="1"/>
</dbReference>
<dbReference type="InterPro" id="IPR001356">
    <property type="entry name" value="HD"/>
</dbReference>
<dbReference type="SUPFAM" id="SSF46689">
    <property type="entry name" value="Homeodomain-like"/>
    <property type="match status" value="1"/>
</dbReference>
<keyword evidence="3 6" id="KW-0238">DNA-binding</keyword>
<dbReference type="PANTHER" id="PTHR11850">
    <property type="entry name" value="HOMEOBOX PROTEIN TRANSCRIPTION FACTORS"/>
    <property type="match status" value="1"/>
</dbReference>
<dbReference type="Gene3D" id="1.10.10.60">
    <property type="entry name" value="Homeodomain-like"/>
    <property type="match status" value="1"/>
</dbReference>
<dbReference type="Pfam" id="PF03792">
    <property type="entry name" value="PBC"/>
    <property type="match status" value="1"/>
</dbReference>
<evidence type="ECO:0000313" key="11">
    <source>
        <dbReference type="Proteomes" id="UP001177744"/>
    </source>
</evidence>
<feature type="domain" description="PBC" evidence="9">
    <location>
        <begin position="89"/>
        <end position="233"/>
    </location>
</feature>
<dbReference type="InterPro" id="IPR009057">
    <property type="entry name" value="Homeodomain-like_sf"/>
</dbReference>
<proteinExistence type="inferred from homology"/>
<feature type="region of interest" description="Disordered" evidence="7">
    <location>
        <begin position="315"/>
        <end position="344"/>
    </location>
</feature>
<evidence type="ECO:0000256" key="4">
    <source>
        <dbReference type="ARBA" id="ARBA00023155"/>
    </source>
</evidence>
<evidence type="ECO:0000256" key="1">
    <source>
        <dbReference type="ARBA" id="ARBA00004123"/>
    </source>
</evidence>
<dbReference type="AlphaFoldDB" id="A0AA40ICU3"/>
<comment type="subcellular location">
    <subcellularLocation>
        <location evidence="1 6">Nucleus</location>
    </subcellularLocation>
</comment>
<dbReference type="PROSITE" id="PS00027">
    <property type="entry name" value="HOMEOBOX_1"/>
    <property type="match status" value="1"/>
</dbReference>
<feature type="region of interest" description="Disordered" evidence="7">
    <location>
        <begin position="1"/>
        <end position="83"/>
    </location>
</feature>
<name>A0AA40ICU3_CNENI</name>
<dbReference type="SMART" id="SM00389">
    <property type="entry name" value="HOX"/>
    <property type="match status" value="1"/>
</dbReference>
<keyword evidence="5 6" id="KW-0539">Nucleus</keyword>
<dbReference type="GO" id="GO:0005634">
    <property type="term" value="C:nucleus"/>
    <property type="evidence" value="ECO:0007669"/>
    <property type="project" value="UniProtKB-SubCell"/>
</dbReference>